<dbReference type="GO" id="GO:0003676">
    <property type="term" value="F:nucleic acid binding"/>
    <property type="evidence" value="ECO:0000318"/>
    <property type="project" value="GO_Central"/>
</dbReference>
<reference evidence="4" key="2">
    <citation type="submission" date="2021-01" db="UniProtKB">
        <authorList>
            <consortium name="EnsemblMetazoa"/>
        </authorList>
    </citation>
    <scope>IDENTIFICATION</scope>
</reference>
<proteinExistence type="predicted"/>
<feature type="coiled-coil region" evidence="1">
    <location>
        <begin position="698"/>
        <end position="742"/>
    </location>
</feature>
<feature type="domain" description="CSD" evidence="3">
    <location>
        <begin position="10"/>
        <end position="70"/>
    </location>
</feature>
<feature type="domain" description="CSD" evidence="3">
    <location>
        <begin position="92"/>
        <end position="154"/>
    </location>
</feature>
<feature type="region of interest" description="Disordered" evidence="2">
    <location>
        <begin position="246"/>
        <end position="268"/>
    </location>
</feature>
<dbReference type="SUPFAM" id="SSF50249">
    <property type="entry name" value="Nucleic acid-binding proteins"/>
    <property type="match status" value="5"/>
</dbReference>
<dbReference type="InterPro" id="IPR011129">
    <property type="entry name" value="CSD"/>
</dbReference>
<dbReference type="AlphaFoldDB" id="A0A7M7GKG8"/>
<dbReference type="InParanoid" id="A0A7M7GKG8"/>
<feature type="domain" description="CSD" evidence="3">
    <location>
        <begin position="182"/>
        <end position="244"/>
    </location>
</feature>
<dbReference type="SMART" id="SM00357">
    <property type="entry name" value="CSP"/>
    <property type="match status" value="5"/>
</dbReference>
<dbReference type="InterPro" id="IPR012340">
    <property type="entry name" value="NA-bd_OB-fold"/>
</dbReference>
<dbReference type="Pfam" id="PF00313">
    <property type="entry name" value="CSD"/>
    <property type="match status" value="5"/>
</dbReference>
<dbReference type="Gene3D" id="2.40.50.140">
    <property type="entry name" value="Nucleic acid-binding proteins"/>
    <property type="match status" value="5"/>
</dbReference>
<protein>
    <recommendedName>
        <fullName evidence="3">CSD domain-containing protein</fullName>
    </recommendedName>
</protein>
<dbReference type="PANTHER" id="PTHR11544">
    <property type="entry name" value="COLD SHOCK DOMAIN CONTAINING PROTEINS"/>
    <property type="match status" value="1"/>
</dbReference>
<evidence type="ECO:0000313" key="5">
    <source>
        <dbReference type="Proteomes" id="UP000007110"/>
    </source>
</evidence>
<evidence type="ECO:0000256" key="2">
    <source>
        <dbReference type="SAM" id="MobiDB-lite"/>
    </source>
</evidence>
<evidence type="ECO:0000256" key="1">
    <source>
        <dbReference type="SAM" id="Coils"/>
    </source>
</evidence>
<feature type="domain" description="CSD" evidence="3">
    <location>
        <begin position="359"/>
        <end position="432"/>
    </location>
</feature>
<accession>A0A7M7GKG8</accession>
<dbReference type="GO" id="GO:0010468">
    <property type="term" value="P:regulation of gene expression"/>
    <property type="evidence" value="ECO:0000318"/>
    <property type="project" value="GO_Central"/>
</dbReference>
<dbReference type="Proteomes" id="UP000007110">
    <property type="component" value="Unassembled WGS sequence"/>
</dbReference>
<keyword evidence="5" id="KW-1185">Reference proteome</keyword>
<evidence type="ECO:0000313" key="4">
    <source>
        <dbReference type="EnsemblMetazoa" id="XP_003729754"/>
    </source>
</evidence>
<feature type="compositionally biased region" description="Acidic residues" evidence="2">
    <location>
        <begin position="159"/>
        <end position="176"/>
    </location>
</feature>
<reference evidence="5" key="1">
    <citation type="submission" date="2015-02" db="EMBL/GenBank/DDBJ databases">
        <title>Genome sequencing for Strongylocentrotus purpuratus.</title>
        <authorList>
            <person name="Murali S."/>
            <person name="Liu Y."/>
            <person name="Vee V."/>
            <person name="English A."/>
            <person name="Wang M."/>
            <person name="Skinner E."/>
            <person name="Han Y."/>
            <person name="Muzny D.M."/>
            <person name="Worley K.C."/>
            <person name="Gibbs R.A."/>
        </authorList>
    </citation>
    <scope>NUCLEOTIDE SEQUENCE</scope>
</reference>
<sequence>MSNDSFIDSGVTGEVVHFKKKGGFGFITYDDAKVFFHISEVSYSSVEVGDEVTFDLYMGSKGYIAKSVQFSTWDDDNNESESESGEELIQQGEYGVVDQYNEKRSFGFIRVDDTYNKVFFHISAVPDKNIKVGDGVIFNLCAGPKGYFAESIEVVNDGDHDDDNDEDDETESESGEELIQQGEYGVVNQYNDKRSFGFIRVDDTFNKVFFHISDVPDKNIEVGDGVIFNLWAGPKGYFAESIEVLNDDDNDEDNDDYNESESESDEAPIHEEVAGVVKQYNDKRRFGFIWVNDTYNKVFFHISDVQEKYIEVGDEVRFDLFVGPKGYYAESIEVLNLADEDSDSEPDEAVNQEALLNCDATGVVTRYLNRRRFGFIKVDETYSKVFFHVSEVSFKPVAVQDQVEFHLYVGPKGYFAKCINFVSPVVADNVWNETHFGRTSGSHGAKDGSNPAKAPHTEKSPGGDTAHEQQHKGAGQTTHHDTSRMSREKGNTFFKSARDQESDKAKLDRFKSALECYKKAYASSQKDDDLVSAAKNTGTVYWKLAKLKMNTCPDERKVIHAHFKEALQHFGTAYTKRNCMVEEWGKHLERSIKECLDDIRTWIAPRNDEDRITALKEYVGYMPECDAKVSCYIRIANIYFRKGKDALQHQEYKSCQGYMDECSTTLNEAKKRCTGADSSFKVNVTDLEKDVQYQKDVVQKCLSKAKDEQARREKEKKEDLEKKVAKDQLKGVLKKLERLKKLPVEKFVERVYKQWPPKGIDESKIPSASSSSSSSKCSNRKLLIDAIRCYHPDKVDKNAHGIRWHVLSGEITKCLTLLLADVNT</sequence>
<dbReference type="KEGG" id="spu:100893638"/>
<dbReference type="PROSITE" id="PS51857">
    <property type="entry name" value="CSD_2"/>
    <property type="match status" value="5"/>
</dbReference>
<dbReference type="RefSeq" id="XP_003729754.2">
    <property type="nucleotide sequence ID" value="XM_003729706.3"/>
</dbReference>
<feature type="domain" description="CSD" evidence="3">
    <location>
        <begin position="272"/>
        <end position="334"/>
    </location>
</feature>
<organism evidence="4 5">
    <name type="scientific">Strongylocentrotus purpuratus</name>
    <name type="common">Purple sea urchin</name>
    <dbReference type="NCBI Taxonomy" id="7668"/>
    <lineage>
        <taxon>Eukaryota</taxon>
        <taxon>Metazoa</taxon>
        <taxon>Echinodermata</taxon>
        <taxon>Eleutherozoa</taxon>
        <taxon>Echinozoa</taxon>
        <taxon>Echinoidea</taxon>
        <taxon>Euechinoidea</taxon>
        <taxon>Echinacea</taxon>
        <taxon>Camarodonta</taxon>
        <taxon>Echinidea</taxon>
        <taxon>Strongylocentrotidae</taxon>
        <taxon>Strongylocentrotus</taxon>
    </lineage>
</organism>
<dbReference type="InterPro" id="IPR050181">
    <property type="entry name" value="Cold_shock_domain"/>
</dbReference>
<feature type="region of interest" description="Disordered" evidence="2">
    <location>
        <begin position="438"/>
        <end position="487"/>
    </location>
</feature>
<dbReference type="InterPro" id="IPR002059">
    <property type="entry name" value="CSP_DNA-bd"/>
</dbReference>
<feature type="compositionally biased region" description="Basic and acidic residues" evidence="2">
    <location>
        <begin position="478"/>
        <end position="487"/>
    </location>
</feature>
<dbReference type="OrthoDB" id="422005at2759"/>
<evidence type="ECO:0000259" key="3">
    <source>
        <dbReference type="PROSITE" id="PS51857"/>
    </source>
</evidence>
<feature type="compositionally biased region" description="Acidic residues" evidence="2">
    <location>
        <begin position="246"/>
        <end position="266"/>
    </location>
</feature>
<feature type="compositionally biased region" description="Basic and acidic residues" evidence="2">
    <location>
        <begin position="455"/>
        <end position="471"/>
    </location>
</feature>
<keyword evidence="1" id="KW-0175">Coiled coil</keyword>
<dbReference type="InterPro" id="IPR011990">
    <property type="entry name" value="TPR-like_helical_dom_sf"/>
</dbReference>
<dbReference type="GeneID" id="100893638"/>
<dbReference type="CDD" id="cd04458">
    <property type="entry name" value="CSP_CDS"/>
    <property type="match status" value="4"/>
</dbReference>
<feature type="region of interest" description="Disordered" evidence="2">
    <location>
        <begin position="156"/>
        <end position="180"/>
    </location>
</feature>
<dbReference type="EnsemblMetazoa" id="XM_003729706">
    <property type="protein sequence ID" value="XP_003729754"/>
    <property type="gene ID" value="LOC100893638"/>
</dbReference>
<dbReference type="Gene3D" id="1.25.40.10">
    <property type="entry name" value="Tetratricopeptide repeat domain"/>
    <property type="match status" value="1"/>
</dbReference>
<name>A0A7M7GKG8_STRPU</name>